<dbReference type="STRING" id="333138.LQ50_11875"/>
<evidence type="ECO:0000256" key="5">
    <source>
        <dbReference type="ARBA" id="ARBA00022989"/>
    </source>
</evidence>
<dbReference type="SUPFAM" id="SSF116726">
    <property type="entry name" value="TrkA C-terminal domain-like"/>
    <property type="match status" value="2"/>
</dbReference>
<evidence type="ECO:0000313" key="10">
    <source>
        <dbReference type="Proteomes" id="UP000030832"/>
    </source>
</evidence>
<dbReference type="InterPro" id="IPR051679">
    <property type="entry name" value="DASS-Related_Transporters"/>
</dbReference>
<dbReference type="GO" id="GO:0008324">
    <property type="term" value="F:monoatomic cation transmembrane transporter activity"/>
    <property type="evidence" value="ECO:0007669"/>
    <property type="project" value="InterPro"/>
</dbReference>
<evidence type="ECO:0000256" key="3">
    <source>
        <dbReference type="ARBA" id="ARBA00022692"/>
    </source>
</evidence>
<evidence type="ECO:0000313" key="9">
    <source>
        <dbReference type="EMBL" id="KHF39982.1"/>
    </source>
</evidence>
<dbReference type="InterPro" id="IPR004680">
    <property type="entry name" value="Cit_transptr-like_dom"/>
</dbReference>
<dbReference type="Gene3D" id="3.30.70.1450">
    <property type="entry name" value="Regulator of K+ conductance, C-terminal domain"/>
    <property type="match status" value="2"/>
</dbReference>
<keyword evidence="10" id="KW-1185">Reference proteome</keyword>
<comment type="caution">
    <text evidence="9">The sequence shown here is derived from an EMBL/GenBank/DDBJ whole genome shotgun (WGS) entry which is preliminary data.</text>
</comment>
<evidence type="ECO:0000256" key="4">
    <source>
        <dbReference type="ARBA" id="ARBA00022737"/>
    </source>
</evidence>
<dbReference type="FunFam" id="3.30.70.1450:FF:000009">
    <property type="entry name" value="SLC13 family permease"/>
    <property type="match status" value="1"/>
</dbReference>
<evidence type="ECO:0000256" key="6">
    <source>
        <dbReference type="ARBA" id="ARBA00023136"/>
    </source>
</evidence>
<evidence type="ECO:0000256" key="2">
    <source>
        <dbReference type="ARBA" id="ARBA00022448"/>
    </source>
</evidence>
<dbReference type="PROSITE" id="PS51202">
    <property type="entry name" value="RCK_C"/>
    <property type="match status" value="2"/>
</dbReference>
<evidence type="ECO:0000259" key="8">
    <source>
        <dbReference type="PROSITE" id="PS51202"/>
    </source>
</evidence>
<keyword evidence="4" id="KW-0677">Repeat</keyword>
<accession>A0A0B0IGI5</accession>
<protein>
    <submittedName>
        <fullName evidence="9">Potassium transporter TrkA</fullName>
    </submittedName>
</protein>
<feature type="transmembrane region" description="Helical" evidence="7">
    <location>
        <begin position="484"/>
        <end position="517"/>
    </location>
</feature>
<dbReference type="GO" id="GO:0005886">
    <property type="term" value="C:plasma membrane"/>
    <property type="evidence" value="ECO:0007669"/>
    <property type="project" value="TreeGrafter"/>
</dbReference>
<sequence length="591" mass="64546">MNFEVVFVLAVVIGMLICLIKEVARPDFILFCTLAVLLLSGILPPVDALKGFSNEGMLTVALLFIVAGAVKQSGTLNQLVVKALSTGKSPRMSLIKMMIPISGMSAFLNNTPIVVMFTPVVRKWCKDHNIAPSKFLLPLSYAAIFGGTWTLIGTSTNLVIHGFMLEKGMSGFSMFQLAIVSIPASIFGILFMVTIGYKLLPDRKTSEEAFEESSKEYLSEAIIETQSPLIGKSIEKAGLRNLKGLYLIEVISNGERTAPVPSFYKIKENDRLIFTGLFSTIVELQNIRGLTVETGTDLKLEDLQNGSASLVEAVVSHQSTLIQKTVKESKFRSKYDAGVVAVHRNDERINNKVGDIKIKPGDTLLLLANKDFLTRWSNSNDFYLLSSIDQPEIIDAKKSYIALFTLILMILLAAFEILPMFKAAVLAVVVLFLTKTVSFEGARKYIQFDVLIVIACAIGIGIALETTGAAELIANQFVLLTKGFGVLGAVFVVYLLTSFFTEIITNNAAAVLMFPISLHVANQLAIDPMAFFVTIAIAASASFATPIGYQTNLIVYGPGGYRFSDYLKIGIPLNLLYLLVTVSIVYFVWVG</sequence>
<dbReference type="RefSeq" id="WP_034629117.1">
    <property type="nucleotide sequence ID" value="NZ_JRJU01000013.1"/>
</dbReference>
<keyword evidence="2" id="KW-0813">Transport</keyword>
<feature type="domain" description="RCK C-terminal" evidence="8">
    <location>
        <begin position="205"/>
        <end position="290"/>
    </location>
</feature>
<reference evidence="9 10" key="1">
    <citation type="submission" date="2014-09" db="EMBL/GenBank/DDBJ databases">
        <title>Genome sequencing and annotation of Bacillus Okhensis strain Kh10-101T.</title>
        <authorList>
            <person name="Prakash J.S."/>
        </authorList>
    </citation>
    <scope>NUCLEOTIDE SEQUENCE [LARGE SCALE GENOMIC DNA]</scope>
    <source>
        <strain evidence="10">Kh10-101T</strain>
    </source>
</reference>
<dbReference type="Pfam" id="PF03600">
    <property type="entry name" value="CitMHS"/>
    <property type="match status" value="1"/>
</dbReference>
<dbReference type="InterPro" id="IPR006037">
    <property type="entry name" value="RCK_C"/>
</dbReference>
<evidence type="ECO:0000256" key="1">
    <source>
        <dbReference type="ARBA" id="ARBA00004141"/>
    </source>
</evidence>
<dbReference type="PROSITE" id="PS01271">
    <property type="entry name" value="NA_SULFATE"/>
    <property type="match status" value="1"/>
</dbReference>
<keyword evidence="5 7" id="KW-1133">Transmembrane helix</keyword>
<feature type="transmembrane region" description="Helical" evidence="7">
    <location>
        <begin position="101"/>
        <end position="121"/>
    </location>
</feature>
<keyword evidence="6 7" id="KW-0472">Membrane</keyword>
<dbReference type="GO" id="GO:0006813">
    <property type="term" value="P:potassium ion transport"/>
    <property type="evidence" value="ECO:0007669"/>
    <property type="project" value="InterPro"/>
</dbReference>
<feature type="transmembrane region" description="Helical" evidence="7">
    <location>
        <begin position="177"/>
        <end position="197"/>
    </location>
</feature>
<dbReference type="Proteomes" id="UP000030832">
    <property type="component" value="Unassembled WGS sequence"/>
</dbReference>
<dbReference type="OrthoDB" id="9765532at2"/>
<feature type="transmembrane region" description="Helical" evidence="7">
    <location>
        <begin position="569"/>
        <end position="589"/>
    </location>
</feature>
<name>A0A0B0IGI5_9BACI</name>
<keyword evidence="3 7" id="KW-0812">Transmembrane</keyword>
<feature type="transmembrane region" description="Helical" evidence="7">
    <location>
        <begin position="28"/>
        <end position="46"/>
    </location>
</feature>
<feature type="transmembrane region" description="Helical" evidence="7">
    <location>
        <begin position="6"/>
        <end position="23"/>
    </location>
</feature>
<proteinExistence type="predicted"/>
<dbReference type="PANTHER" id="PTHR43652">
    <property type="entry name" value="BASIC AMINO ACID ANTIPORTER YFCC-RELATED"/>
    <property type="match status" value="1"/>
</dbReference>
<feature type="transmembrane region" description="Helical" evidence="7">
    <location>
        <begin position="400"/>
        <end position="433"/>
    </location>
</feature>
<dbReference type="eggNOG" id="COG0471">
    <property type="taxonomic scope" value="Bacteria"/>
</dbReference>
<dbReference type="EMBL" id="JRJU01000013">
    <property type="protein sequence ID" value="KHF39982.1"/>
    <property type="molecule type" value="Genomic_DNA"/>
</dbReference>
<dbReference type="PANTHER" id="PTHR43652:SF2">
    <property type="entry name" value="BASIC AMINO ACID ANTIPORTER YFCC-RELATED"/>
    <property type="match status" value="1"/>
</dbReference>
<dbReference type="InterPro" id="IPR036721">
    <property type="entry name" value="RCK_C_sf"/>
</dbReference>
<dbReference type="Pfam" id="PF02080">
    <property type="entry name" value="TrkA_C"/>
    <property type="match status" value="1"/>
</dbReference>
<feature type="transmembrane region" description="Helical" evidence="7">
    <location>
        <begin position="529"/>
        <end position="549"/>
    </location>
</feature>
<comment type="subcellular location">
    <subcellularLocation>
        <location evidence="1">Membrane</location>
        <topology evidence="1">Multi-pass membrane protein</topology>
    </subcellularLocation>
</comment>
<organism evidence="9 10">
    <name type="scientific">Halalkalibacter okhensis</name>
    <dbReference type="NCBI Taxonomy" id="333138"/>
    <lineage>
        <taxon>Bacteria</taxon>
        <taxon>Bacillati</taxon>
        <taxon>Bacillota</taxon>
        <taxon>Bacilli</taxon>
        <taxon>Bacillales</taxon>
        <taxon>Bacillaceae</taxon>
        <taxon>Halalkalibacter</taxon>
    </lineage>
</organism>
<gene>
    <name evidence="9" type="ORF">LQ50_11875</name>
</gene>
<evidence type="ECO:0000256" key="7">
    <source>
        <dbReference type="SAM" id="Phobius"/>
    </source>
</evidence>
<feature type="transmembrane region" description="Helical" evidence="7">
    <location>
        <begin position="141"/>
        <end position="165"/>
    </location>
</feature>
<feature type="domain" description="RCK C-terminal" evidence="8">
    <location>
        <begin position="298"/>
        <end position="382"/>
    </location>
</feature>
<dbReference type="AlphaFoldDB" id="A0A0B0IGI5"/>
<dbReference type="InterPro" id="IPR031312">
    <property type="entry name" value="Na/sul_symport_CS"/>
</dbReference>
<feature type="transmembrane region" description="Helical" evidence="7">
    <location>
        <begin position="445"/>
        <end position="464"/>
    </location>
</feature>